<dbReference type="EMBL" id="JACYTR010000019">
    <property type="protein sequence ID" value="MBD8526224.1"/>
    <property type="molecule type" value="Genomic_DNA"/>
</dbReference>
<comment type="caution">
    <text evidence="2">The sequence shown here is derived from an EMBL/GenBank/DDBJ whole genome shotgun (WGS) entry which is preliminary data.</text>
</comment>
<gene>
    <name evidence="2" type="ORF">IFO71_10795</name>
</gene>
<evidence type="ECO:0000313" key="3">
    <source>
        <dbReference type="Proteomes" id="UP000613768"/>
    </source>
</evidence>
<name>A0AAW3ZM29_9GAMM</name>
<keyword evidence="3" id="KW-1185">Reference proteome</keyword>
<reference evidence="2 3" key="1">
    <citation type="submission" date="2020-09" db="EMBL/GenBank/DDBJ databases">
        <title>Pseudoxanthomonas sp. CAU 1598 isolated from sand of Yaerae Beach.</title>
        <authorList>
            <person name="Kim W."/>
        </authorList>
    </citation>
    <scope>NUCLEOTIDE SEQUENCE [LARGE SCALE GENOMIC DNA]</scope>
    <source>
        <strain evidence="2 3">CAU 1598</strain>
    </source>
</reference>
<proteinExistence type="predicted"/>
<dbReference type="Proteomes" id="UP000613768">
    <property type="component" value="Unassembled WGS sequence"/>
</dbReference>
<dbReference type="RefSeq" id="WP_192029647.1">
    <property type="nucleotide sequence ID" value="NZ_JACYTR010000019.1"/>
</dbReference>
<accession>A0AAW3ZM29</accession>
<evidence type="ECO:0000256" key="1">
    <source>
        <dbReference type="SAM" id="MobiDB-lite"/>
    </source>
</evidence>
<feature type="region of interest" description="Disordered" evidence="1">
    <location>
        <begin position="33"/>
        <end position="94"/>
    </location>
</feature>
<evidence type="ECO:0000313" key="2">
    <source>
        <dbReference type="EMBL" id="MBD8526224.1"/>
    </source>
</evidence>
<dbReference type="AlphaFoldDB" id="A0AAW3ZM29"/>
<sequence>MDAFLIALMRLVAQVAGLMGAWSIRLGEHLRTSQQRHRTASSPSGARSAPGVPAATIPRLDERPMAPQQVCRGTRAQEINPNESAPRKRPLDGVVQPSLLNSQSDELDWAGSLSHAAVASSHLGSVVEMIHAGWLVSDESRVLEVAAELEAIQAFQERTDIALAPFLQAMTEQQQVDFFGDFQADFPPDFPDLNETQ</sequence>
<feature type="compositionally biased region" description="Low complexity" evidence="1">
    <location>
        <begin position="40"/>
        <end position="55"/>
    </location>
</feature>
<protein>
    <submittedName>
        <fullName evidence="2">Uncharacterized protein</fullName>
    </submittedName>
</protein>
<organism evidence="2 3">
    <name type="scientific">Pseudomarimonas arenosa</name>
    <dbReference type="NCBI Taxonomy" id="2774145"/>
    <lineage>
        <taxon>Bacteria</taxon>
        <taxon>Pseudomonadati</taxon>
        <taxon>Pseudomonadota</taxon>
        <taxon>Gammaproteobacteria</taxon>
        <taxon>Lysobacterales</taxon>
        <taxon>Lysobacteraceae</taxon>
        <taxon>Pseudomarimonas</taxon>
    </lineage>
</organism>